<proteinExistence type="predicted"/>
<evidence type="ECO:0000313" key="8">
    <source>
        <dbReference type="RefSeq" id="XP_028131834.1"/>
    </source>
</evidence>
<dbReference type="InterPro" id="IPR000306">
    <property type="entry name" value="Znf_FYVE"/>
</dbReference>
<evidence type="ECO:0000256" key="3">
    <source>
        <dbReference type="ARBA" id="ARBA00022833"/>
    </source>
</evidence>
<organism evidence="8">
    <name type="scientific">Diabrotica virgifera virgifera</name>
    <name type="common">western corn rootworm</name>
    <dbReference type="NCBI Taxonomy" id="50390"/>
    <lineage>
        <taxon>Eukaryota</taxon>
        <taxon>Metazoa</taxon>
        <taxon>Ecdysozoa</taxon>
        <taxon>Arthropoda</taxon>
        <taxon>Hexapoda</taxon>
        <taxon>Insecta</taxon>
        <taxon>Pterygota</taxon>
        <taxon>Neoptera</taxon>
        <taxon>Endopterygota</taxon>
        <taxon>Coleoptera</taxon>
        <taxon>Polyphaga</taxon>
        <taxon>Cucujiformia</taxon>
        <taxon>Chrysomeloidea</taxon>
        <taxon>Chrysomelidae</taxon>
        <taxon>Galerucinae</taxon>
        <taxon>Diabroticina</taxon>
        <taxon>Diabroticites</taxon>
        <taxon>Diabrotica</taxon>
    </lineage>
</organism>
<dbReference type="SUPFAM" id="SSF57903">
    <property type="entry name" value="FYVE/PHD zinc finger"/>
    <property type="match status" value="1"/>
</dbReference>
<feature type="region of interest" description="Disordered" evidence="5">
    <location>
        <begin position="767"/>
        <end position="790"/>
    </location>
</feature>
<dbReference type="Pfam" id="PF11979">
    <property type="entry name" value="SARA_C"/>
    <property type="match status" value="1"/>
</dbReference>
<dbReference type="InterPro" id="IPR017455">
    <property type="entry name" value="Znf_FYVE-rel"/>
</dbReference>
<feature type="compositionally biased region" description="Basic and acidic residues" evidence="5">
    <location>
        <begin position="535"/>
        <end position="551"/>
    </location>
</feature>
<dbReference type="SMART" id="SM01422">
    <property type="entry name" value="SARA"/>
    <property type="match status" value="1"/>
</dbReference>
<dbReference type="GO" id="GO:0008270">
    <property type="term" value="F:zinc ion binding"/>
    <property type="evidence" value="ECO:0007669"/>
    <property type="project" value="UniProtKB-KW"/>
</dbReference>
<gene>
    <name evidence="7 8" type="primary">LOC114327411</name>
</gene>
<keyword evidence="2 4" id="KW-0863">Zinc-finger</keyword>
<feature type="compositionally biased region" description="Basic and acidic residues" evidence="5">
    <location>
        <begin position="623"/>
        <end position="665"/>
    </location>
</feature>
<dbReference type="GO" id="GO:0031901">
    <property type="term" value="C:early endosome membrane"/>
    <property type="evidence" value="ECO:0007669"/>
    <property type="project" value="TreeGrafter"/>
</dbReference>
<keyword evidence="1" id="KW-0479">Metal-binding</keyword>
<feature type="compositionally biased region" description="Basic and acidic residues" evidence="5">
    <location>
        <begin position="559"/>
        <end position="570"/>
    </location>
</feature>
<dbReference type="InterPro" id="IPR011011">
    <property type="entry name" value="Znf_FYVE_PHD"/>
</dbReference>
<dbReference type="CDD" id="cd15729">
    <property type="entry name" value="FYVE_endofin"/>
    <property type="match status" value="1"/>
</dbReference>
<dbReference type="InterPro" id="IPR013083">
    <property type="entry name" value="Znf_RING/FYVE/PHD"/>
</dbReference>
<feature type="compositionally biased region" description="Basic and acidic residues" evidence="5">
    <location>
        <begin position="72"/>
        <end position="82"/>
    </location>
</feature>
<reference evidence="7 8" key="1">
    <citation type="submission" date="2025-04" db="UniProtKB">
        <authorList>
            <consortium name="RefSeq"/>
        </authorList>
    </citation>
    <scope>IDENTIFICATION</scope>
    <source>
        <tissue evidence="7 8">Whole insect</tissue>
    </source>
</reference>
<dbReference type="InterPro" id="IPR024608">
    <property type="entry name" value="SARA-like_SBD"/>
</dbReference>
<evidence type="ECO:0000313" key="7">
    <source>
        <dbReference type="RefSeq" id="XP_028131825.1"/>
    </source>
</evidence>
<dbReference type="SMART" id="SM00064">
    <property type="entry name" value="FYVE"/>
    <property type="match status" value="1"/>
</dbReference>
<evidence type="ECO:0000256" key="5">
    <source>
        <dbReference type="SAM" id="MobiDB-lite"/>
    </source>
</evidence>
<dbReference type="Gene3D" id="4.10.720.10">
    <property type="entry name" value="Smad anchor for receptor activation, Smad-binding domain"/>
    <property type="match status" value="1"/>
</dbReference>
<evidence type="ECO:0000256" key="1">
    <source>
        <dbReference type="ARBA" id="ARBA00022723"/>
    </source>
</evidence>
<feature type="domain" description="FYVE-type" evidence="6">
    <location>
        <begin position="706"/>
        <end position="764"/>
    </location>
</feature>
<feature type="compositionally biased region" description="Low complexity" evidence="5">
    <location>
        <begin position="601"/>
        <end position="622"/>
    </location>
</feature>
<dbReference type="Gene3D" id="3.30.500.40">
    <property type="match status" value="1"/>
</dbReference>
<dbReference type="GO" id="GO:0016197">
    <property type="term" value="P:endosomal transport"/>
    <property type="evidence" value="ECO:0007669"/>
    <property type="project" value="TreeGrafter"/>
</dbReference>
<dbReference type="SMART" id="SM01421">
    <property type="entry name" value="DUF3480"/>
    <property type="match status" value="1"/>
</dbReference>
<dbReference type="PANTHER" id="PTHR46319:SF3">
    <property type="entry name" value="ZINC FINGER FYVE DOMAIN-CONTAINING PROTEIN"/>
    <property type="match status" value="1"/>
</dbReference>
<feature type="region of interest" description="Disordered" evidence="5">
    <location>
        <begin position="72"/>
        <end position="106"/>
    </location>
</feature>
<dbReference type="InterPro" id="IPR037145">
    <property type="entry name" value="SARA_Smad-bd_sf"/>
</dbReference>
<keyword evidence="3" id="KW-0862">Zinc</keyword>
<dbReference type="PANTHER" id="PTHR46319">
    <property type="entry name" value="ZINC FINGER FYVE DOMAIN-CONTAINING PROTEIN"/>
    <property type="match status" value="1"/>
</dbReference>
<dbReference type="FunFam" id="3.30.40.10:FF:000084">
    <property type="entry name" value="Zinc finger, FYVE domain-containing 9b"/>
    <property type="match status" value="1"/>
</dbReference>
<dbReference type="KEGG" id="dvv:114327411"/>
<evidence type="ECO:0000259" key="6">
    <source>
        <dbReference type="PROSITE" id="PS50178"/>
    </source>
</evidence>
<feature type="compositionally biased region" description="Basic and acidic residues" evidence="5">
    <location>
        <begin position="589"/>
        <end position="600"/>
    </location>
</feature>
<name>A0A6P7F7T4_DIAVI</name>
<evidence type="ECO:0000256" key="2">
    <source>
        <dbReference type="ARBA" id="ARBA00022771"/>
    </source>
</evidence>
<sequence length="1419" mass="159356">MEKFAVDLDQVLNDFEYSELTDQYNSVRNPVEAPSPAPQNNVLKHSINNVFHSLNEYLSSSIDVPAVDNDLSSKEKDLDRGDNSNSQNKEVCIQYPDNNGDKGSNISNVENTSCDIKTENASVQETIKDNLTVANNDSIEELTPDTSEEIVFIEGEKIKQTHSVSQLEETTTKGSDELLIEIEDVKDTTTERELDNTITENLGKTEEVEKSDRLVEEVSSKISEDLVIKPNEVDNQVVCEDTIYPEVLEVSDESDKEGNISNIKEDRPVVVGFEAVTNLEDDEVDKLLEELENDQDLLQESQLLQQEHKEEKRDNQVENISVLEKHEEVEESVDQFPITQLLKEPNILISTDSEKPTIEIINEEVKNIPIDKLEDSNVLPNEIIQNEDKEHVETVLEASINKEQPLHITKELTREVELPEVLKESVKNEEPPEMLKDPVTDEEPKETQAENVKKEEKMQALKSVDKEKEEVYEEEEPATLLEEPVKEQDQIMGDVSEQKLPDKESIAECIPKEEETVNKNEELVENSSKEQGNTSDEKTETANIKLERQDSASRPQHLQLKEEENEKQREINLIGAPGSTPYNNVYISEEIHKQDDRDSESISSTSSNTFSDTGSTASTASTEEIRDDHDDINPNIGEERRIPTENLERDSRELSDEGPDLRNLEESLEPPRGSESEARGTAEGITSSGTHEKQWLGKEAPLWIPDSDTTSCLHCDMKFTVLKRRHHCRACGLVLCAKCCHLRFKLEYLDAEARVCNKCHDILNRDTNSSSSSDLSPDHGNSPLRRPNPNNPLEYCSTISPLQQVSGASNQIPAVMVPVGVLKRKGSTKAKSNKSVMFCDGIRPGSDLTNLDNDFNYSNTKTKKLEKTSTNAGKINRNLPLMDSDTNSFIPKSENSLPPLITITKSDISYTDCLNNPQTVEMLKANELTFAILLSLYVHVKIINMSCCINKTAWCFSTEGLINVGQDEIVIILEYIDEESFVPKDVFYHINNVYADAVKGTSIKELGLSLHNSSNFLDSKNHAGFVYIRPTFQCLENVIKPKEPFLIGILIHRWETPWAKLFPLRLILRLGAEYRYYPSPVISTRHRDSVFVEIGHTIINLLADFRNFSYTLPQINGLTIHMEDKNTTLTIPVNRYDQVIKSLNNSSDHILAFAGTFSQTADSHLICMQDTQGDENCYSTHTINIQNKPRKVTGASFIVFNGALKSSSGLTAKSNIVEDGLMIQVLPEHMQQIRDSLRAMKNHTIPCGCVDADSDETVNIVWGENDVNFNIGVTSPIDGMPLNGIPSIRVHNGKNYCASGNRIIRWTEVFIIQNGEDSPKNQDPVDISRVSENIAKGTCDALLNYLDLLVTNNFTKIGIRTNLQADSVSYSAGSNNTKLPPIYMKSLDNELIPILHRITSSNLGETAIILELIFRILNV</sequence>
<feature type="compositionally biased region" description="Basic and acidic residues" evidence="5">
    <location>
        <begin position="445"/>
        <end position="469"/>
    </location>
</feature>
<feature type="region of interest" description="Disordered" evidence="5">
    <location>
        <begin position="426"/>
        <end position="693"/>
    </location>
</feature>
<feature type="compositionally biased region" description="Basic and acidic residues" evidence="5">
    <location>
        <begin position="426"/>
        <end position="439"/>
    </location>
</feature>
<feature type="compositionally biased region" description="Basic and acidic residues" evidence="5">
    <location>
        <begin position="496"/>
        <end position="522"/>
    </location>
</feature>
<evidence type="ECO:0000256" key="4">
    <source>
        <dbReference type="PROSITE-ProRule" id="PRU00091"/>
    </source>
</evidence>
<dbReference type="OrthoDB" id="5872154at2759"/>
<dbReference type="Gene3D" id="3.30.40.10">
    <property type="entry name" value="Zinc/RING finger domain, C3HC4 (zinc finger)"/>
    <property type="match status" value="1"/>
</dbReference>
<accession>A0A6P7F7T4</accession>
<dbReference type="Pfam" id="PF11409">
    <property type="entry name" value="SARA"/>
    <property type="match status" value="1"/>
</dbReference>
<dbReference type="InterPro" id="IPR022557">
    <property type="entry name" value="SARA-like_C"/>
</dbReference>
<feature type="compositionally biased region" description="Polar residues" evidence="5">
    <location>
        <begin position="525"/>
        <end position="534"/>
    </location>
</feature>
<dbReference type="Pfam" id="PF01363">
    <property type="entry name" value="FYVE"/>
    <property type="match status" value="1"/>
</dbReference>
<dbReference type="RefSeq" id="XP_028131825.1">
    <property type="nucleotide sequence ID" value="XM_028276024.1"/>
</dbReference>
<dbReference type="Gene3D" id="3.30.1360.220">
    <property type="entry name" value="Domain of unknown function (DUF3480), N-terminal subdomain"/>
    <property type="match status" value="2"/>
</dbReference>
<dbReference type="RefSeq" id="XP_028131834.1">
    <property type="nucleotide sequence ID" value="XM_028276033.1"/>
</dbReference>
<dbReference type="PROSITE" id="PS50178">
    <property type="entry name" value="ZF_FYVE"/>
    <property type="match status" value="1"/>
</dbReference>
<protein>
    <submittedName>
        <fullName evidence="7 8">Zinc finger FYVE domain-containing protein 9 isoform X1</fullName>
    </submittedName>
</protein>